<reference evidence="2 3" key="1">
    <citation type="submission" date="2014-04" db="EMBL/GenBank/DDBJ databases">
        <authorList>
            <consortium name="DOE Joint Genome Institute"/>
            <person name="Kuo A."/>
            <person name="Girlanda M."/>
            <person name="Perotto S."/>
            <person name="Kohler A."/>
            <person name="Nagy L.G."/>
            <person name="Floudas D."/>
            <person name="Copeland A."/>
            <person name="Barry K.W."/>
            <person name="Cichocki N."/>
            <person name="Veneault-Fourrey C."/>
            <person name="LaButti K."/>
            <person name="Lindquist E.A."/>
            <person name="Lipzen A."/>
            <person name="Lundell T."/>
            <person name="Morin E."/>
            <person name="Murat C."/>
            <person name="Sun H."/>
            <person name="Tunlid A."/>
            <person name="Henrissat B."/>
            <person name="Grigoriev I.V."/>
            <person name="Hibbett D.S."/>
            <person name="Martin F."/>
            <person name="Nordberg H.P."/>
            <person name="Cantor M.N."/>
            <person name="Hua S.X."/>
        </authorList>
    </citation>
    <scope>NUCLEOTIDE SEQUENCE [LARGE SCALE GENOMIC DNA]</scope>
    <source>
        <strain evidence="2 3">MUT 4182</strain>
    </source>
</reference>
<accession>A0A0C3K687</accession>
<sequence>MSDFELQDDPWANEPSEASLPSLSQLHQSHTITAASKPQPRRRSQRLEGSSQAPPKALASQPASRAKGQARAEPPEDAERRLDDSNEESDEEVVAKKRRRRRKSCPAEDAEQDGDSIERSIKVSYTVTCVTLSNLRGKGGKLLKTPKDTKSEVLCLQSDEPFDAFKAQLLALFSRNYKSVKNKDSWRWYDVRWSVARTHPTPTGLRTEDHFTIMLGKATPKGEVKIQMTERSKGYRDDDSSSSSPDQSSEDERPSKKRRSKKGKGDEIPAHEAEAAELQIQLDEKWQCPDSKCPSKVCWIAKSHGNIHIPLTAKEFTVWTTAIMKGPDCATLDSPPNHHFFDPDPNSRSPLVANRQVNSAAQRDRFQGPPIHMHNYMNGASTPVNDQATSTPTAAPQPLARVHRGAAMPLAEFATTFGLQQSVMEKFCEHDILDAESLNYLSVDQIRETLKLSIGEFGNFLATKAKWEIANN</sequence>
<dbReference type="OrthoDB" id="3063862at2759"/>
<dbReference type="STRING" id="1051891.A0A0C3K687"/>
<organism evidence="2 3">
    <name type="scientific">Tulasnella calospora MUT 4182</name>
    <dbReference type="NCBI Taxonomy" id="1051891"/>
    <lineage>
        <taxon>Eukaryota</taxon>
        <taxon>Fungi</taxon>
        <taxon>Dikarya</taxon>
        <taxon>Basidiomycota</taxon>
        <taxon>Agaricomycotina</taxon>
        <taxon>Agaricomycetes</taxon>
        <taxon>Cantharellales</taxon>
        <taxon>Tulasnellaceae</taxon>
        <taxon>Tulasnella</taxon>
    </lineage>
</organism>
<feature type="region of interest" description="Disordered" evidence="1">
    <location>
        <begin position="222"/>
        <end position="270"/>
    </location>
</feature>
<dbReference type="HOGENOM" id="CLU_578959_0_0_1"/>
<dbReference type="EMBL" id="KN823470">
    <property type="protein sequence ID" value="KIO16868.1"/>
    <property type="molecule type" value="Genomic_DNA"/>
</dbReference>
<protein>
    <submittedName>
        <fullName evidence="2">Uncharacterized protein</fullName>
    </submittedName>
</protein>
<feature type="compositionally biased region" description="Low complexity" evidence="1">
    <location>
        <begin position="19"/>
        <end position="30"/>
    </location>
</feature>
<dbReference type="Proteomes" id="UP000054248">
    <property type="component" value="Unassembled WGS sequence"/>
</dbReference>
<evidence type="ECO:0000256" key="1">
    <source>
        <dbReference type="SAM" id="MobiDB-lite"/>
    </source>
</evidence>
<keyword evidence="3" id="KW-1185">Reference proteome</keyword>
<proteinExistence type="predicted"/>
<gene>
    <name evidence="2" type="ORF">M407DRAFT_12609</name>
</gene>
<evidence type="ECO:0000313" key="3">
    <source>
        <dbReference type="Proteomes" id="UP000054248"/>
    </source>
</evidence>
<evidence type="ECO:0000313" key="2">
    <source>
        <dbReference type="EMBL" id="KIO16868.1"/>
    </source>
</evidence>
<reference evidence="3" key="2">
    <citation type="submission" date="2015-01" db="EMBL/GenBank/DDBJ databases">
        <title>Evolutionary Origins and Diversification of the Mycorrhizal Mutualists.</title>
        <authorList>
            <consortium name="DOE Joint Genome Institute"/>
            <consortium name="Mycorrhizal Genomics Consortium"/>
            <person name="Kohler A."/>
            <person name="Kuo A."/>
            <person name="Nagy L.G."/>
            <person name="Floudas D."/>
            <person name="Copeland A."/>
            <person name="Barry K.W."/>
            <person name="Cichocki N."/>
            <person name="Veneault-Fourrey C."/>
            <person name="LaButti K."/>
            <person name="Lindquist E.A."/>
            <person name="Lipzen A."/>
            <person name="Lundell T."/>
            <person name="Morin E."/>
            <person name="Murat C."/>
            <person name="Riley R."/>
            <person name="Ohm R."/>
            <person name="Sun H."/>
            <person name="Tunlid A."/>
            <person name="Henrissat B."/>
            <person name="Grigoriev I.V."/>
            <person name="Hibbett D.S."/>
            <person name="Martin F."/>
        </authorList>
    </citation>
    <scope>NUCLEOTIDE SEQUENCE [LARGE SCALE GENOMIC DNA]</scope>
    <source>
        <strain evidence="3">MUT 4182</strain>
    </source>
</reference>
<name>A0A0C3K687_9AGAM</name>
<feature type="region of interest" description="Disordered" evidence="1">
    <location>
        <begin position="1"/>
        <end position="114"/>
    </location>
</feature>
<feature type="compositionally biased region" description="Basic and acidic residues" evidence="1">
    <location>
        <begin position="73"/>
        <end position="84"/>
    </location>
</feature>
<feature type="compositionally biased region" description="Basic and acidic residues" evidence="1">
    <location>
        <begin position="222"/>
        <end position="239"/>
    </location>
</feature>
<dbReference type="AlphaFoldDB" id="A0A0C3K687"/>